<evidence type="ECO:0000313" key="3">
    <source>
        <dbReference type="Proteomes" id="UP000887574"/>
    </source>
</evidence>
<keyword evidence="3" id="KW-1185">Reference proteome</keyword>
<dbReference type="PROSITE" id="PS00262">
    <property type="entry name" value="INSULIN"/>
    <property type="match status" value="1"/>
</dbReference>
<accession>A0A915ECT4</accession>
<dbReference type="Proteomes" id="UP000887574">
    <property type="component" value="Unplaced"/>
</dbReference>
<dbReference type="InterPro" id="IPR022353">
    <property type="entry name" value="Insulin_CS"/>
</dbReference>
<name>A0A915ECT4_9BILA</name>
<organism evidence="3 4">
    <name type="scientific">Ditylenchus dipsaci</name>
    <dbReference type="NCBI Taxonomy" id="166011"/>
    <lineage>
        <taxon>Eukaryota</taxon>
        <taxon>Metazoa</taxon>
        <taxon>Ecdysozoa</taxon>
        <taxon>Nematoda</taxon>
        <taxon>Chromadorea</taxon>
        <taxon>Rhabditida</taxon>
        <taxon>Tylenchina</taxon>
        <taxon>Tylenchomorpha</taxon>
        <taxon>Sphaerularioidea</taxon>
        <taxon>Anguinidae</taxon>
        <taxon>Anguininae</taxon>
        <taxon>Ditylenchus</taxon>
    </lineage>
</organism>
<dbReference type="WBParaSite" id="jg4781">
    <property type="protein sequence ID" value="jg4781"/>
    <property type="gene ID" value="jg4781"/>
</dbReference>
<evidence type="ECO:0000256" key="1">
    <source>
        <dbReference type="ARBA" id="ARBA00009034"/>
    </source>
</evidence>
<evidence type="ECO:0000313" key="4">
    <source>
        <dbReference type="WBParaSite" id="jg4781"/>
    </source>
</evidence>
<keyword evidence="2" id="KW-0732">Signal</keyword>
<dbReference type="SUPFAM" id="SSF56994">
    <property type="entry name" value="Insulin-like"/>
    <property type="match status" value="1"/>
</dbReference>
<dbReference type="InterPro" id="IPR036438">
    <property type="entry name" value="Insulin-like_sf"/>
</dbReference>
<sequence length="121" mass="14055">MFRTGSGALIHEVKRICTPKGYKVQCYHQQGAYLHVDGKSQVKRSIDEEQWIRSLLQSFNSLELSDEQVRLIKNKSQSRTKRGSRISNVCCQDGCDDEYLETFCCDDNEFNEFKKLHSVSR</sequence>
<dbReference type="AlphaFoldDB" id="A0A915ECT4"/>
<comment type="similarity">
    <text evidence="1">Belongs to the insulin family.</text>
</comment>
<evidence type="ECO:0000256" key="2">
    <source>
        <dbReference type="ARBA" id="ARBA00022729"/>
    </source>
</evidence>
<protein>
    <submittedName>
        <fullName evidence="4">Insulin-like domain-containing protein</fullName>
    </submittedName>
</protein>
<proteinExistence type="inferred from homology"/>
<reference evidence="4" key="1">
    <citation type="submission" date="2022-11" db="UniProtKB">
        <authorList>
            <consortium name="WormBaseParasite"/>
        </authorList>
    </citation>
    <scope>IDENTIFICATION</scope>
</reference>